<name>A0A8S1XWC1_9CILI</name>
<dbReference type="GO" id="GO:0005524">
    <property type="term" value="F:ATP binding"/>
    <property type="evidence" value="ECO:0007669"/>
    <property type="project" value="InterPro"/>
</dbReference>
<gene>
    <name evidence="3" type="ORF">PPENT_87.1.T1410077</name>
</gene>
<proteinExistence type="predicted"/>
<evidence type="ECO:0000313" key="4">
    <source>
        <dbReference type="Proteomes" id="UP000689195"/>
    </source>
</evidence>
<feature type="region of interest" description="Disordered" evidence="1">
    <location>
        <begin position="379"/>
        <end position="401"/>
    </location>
</feature>
<comment type="caution">
    <text evidence="3">The sequence shown here is derived from an EMBL/GenBank/DDBJ whole genome shotgun (WGS) entry which is preliminary data.</text>
</comment>
<dbReference type="Pfam" id="PF00069">
    <property type="entry name" value="Pkinase"/>
    <property type="match status" value="1"/>
</dbReference>
<accession>A0A8S1XWC1</accession>
<evidence type="ECO:0000256" key="1">
    <source>
        <dbReference type="SAM" id="MobiDB-lite"/>
    </source>
</evidence>
<feature type="domain" description="Protein kinase" evidence="2">
    <location>
        <begin position="1"/>
        <end position="277"/>
    </location>
</feature>
<organism evidence="3 4">
    <name type="scientific">Paramecium pentaurelia</name>
    <dbReference type="NCBI Taxonomy" id="43138"/>
    <lineage>
        <taxon>Eukaryota</taxon>
        <taxon>Sar</taxon>
        <taxon>Alveolata</taxon>
        <taxon>Ciliophora</taxon>
        <taxon>Intramacronucleata</taxon>
        <taxon>Oligohymenophorea</taxon>
        <taxon>Peniculida</taxon>
        <taxon>Parameciidae</taxon>
        <taxon>Paramecium</taxon>
    </lineage>
</organism>
<dbReference type="AlphaFoldDB" id="A0A8S1XWC1"/>
<feature type="compositionally biased region" description="Low complexity" evidence="1">
    <location>
        <begin position="379"/>
        <end position="395"/>
    </location>
</feature>
<evidence type="ECO:0000313" key="3">
    <source>
        <dbReference type="EMBL" id="CAD8205633.1"/>
    </source>
</evidence>
<protein>
    <recommendedName>
        <fullName evidence="2">Protein kinase domain-containing protein</fullName>
    </recommendedName>
</protein>
<reference evidence="3" key="1">
    <citation type="submission" date="2021-01" db="EMBL/GenBank/DDBJ databases">
        <authorList>
            <consortium name="Genoscope - CEA"/>
            <person name="William W."/>
        </authorList>
    </citation>
    <scope>NUCLEOTIDE SEQUENCE</scope>
</reference>
<dbReference type="PROSITE" id="PS50011">
    <property type="entry name" value="PROTEIN_KINASE_DOM"/>
    <property type="match status" value="1"/>
</dbReference>
<dbReference type="EMBL" id="CAJJDO010000141">
    <property type="protein sequence ID" value="CAD8205633.1"/>
    <property type="molecule type" value="Genomic_DNA"/>
</dbReference>
<dbReference type="OrthoDB" id="296613at2759"/>
<sequence>MGNTDLKPQIVHSNQWVMVKQLNHPLYGPIKVFKNCQEKYQCLRTFTVQEDEANKICQEFQNLNQEQYNLVRINKIENEVESQLCSTFHKIHLTLDYTEKQLKNIYQINVQQFSVNILKTLRYLDSRKIDTCQFCLSKLLIFGDQVRIVEQQMLTQQSDYQRILSGDLKCEDWYFAPEVMKCLRMNDSKTFNNEKATIFNFGLIMIAIFTETTPYEAQIYNYEKCCLTEKFDKYLQLLTQFNLNKKLEKLILACVSFTPDKRPTYQQLLDEFSNPSIFEQQVEDQSPSPQKADSTYSVPTNQLVSFNPTVMDERVLSDTTNQKLNDNQNKILMKKIDQEKHQNTPICQSPKFRQESMLTQTTIGNLRSTKLYDLETLQKQQKTKQNQSKSQQQKKNYYKKF</sequence>
<dbReference type="GO" id="GO:0004672">
    <property type="term" value="F:protein kinase activity"/>
    <property type="evidence" value="ECO:0007669"/>
    <property type="project" value="InterPro"/>
</dbReference>
<dbReference type="InterPro" id="IPR000719">
    <property type="entry name" value="Prot_kinase_dom"/>
</dbReference>
<evidence type="ECO:0000259" key="2">
    <source>
        <dbReference type="PROSITE" id="PS50011"/>
    </source>
</evidence>
<dbReference type="Proteomes" id="UP000689195">
    <property type="component" value="Unassembled WGS sequence"/>
</dbReference>
<keyword evidence="4" id="KW-1185">Reference proteome</keyword>